<dbReference type="Gene3D" id="3.30.450.40">
    <property type="match status" value="1"/>
</dbReference>
<dbReference type="NCBIfam" id="TIGR00229">
    <property type="entry name" value="sensory_box"/>
    <property type="match status" value="1"/>
</dbReference>
<feature type="non-terminal residue" evidence="8">
    <location>
        <position position="409"/>
    </location>
</feature>
<dbReference type="SUPFAM" id="SSF55781">
    <property type="entry name" value="GAF domain-like"/>
    <property type="match status" value="1"/>
</dbReference>
<evidence type="ECO:0000256" key="1">
    <source>
        <dbReference type="ARBA" id="ARBA00000085"/>
    </source>
</evidence>
<dbReference type="EMBL" id="LAZR01052551">
    <property type="protein sequence ID" value="KKK82700.1"/>
    <property type="molecule type" value="Genomic_DNA"/>
</dbReference>
<dbReference type="PANTHER" id="PTHR43304:SF1">
    <property type="entry name" value="PAC DOMAIN-CONTAINING PROTEIN"/>
    <property type="match status" value="1"/>
</dbReference>
<reference evidence="8" key="1">
    <citation type="journal article" date="2015" name="Nature">
        <title>Complex archaea that bridge the gap between prokaryotes and eukaryotes.</title>
        <authorList>
            <person name="Spang A."/>
            <person name="Saw J.H."/>
            <person name="Jorgensen S.L."/>
            <person name="Zaremba-Niedzwiedzka K."/>
            <person name="Martijn J."/>
            <person name="Lind A.E."/>
            <person name="van Eijk R."/>
            <person name="Schleper C."/>
            <person name="Guy L."/>
            <person name="Ettema T.J."/>
        </authorList>
    </citation>
    <scope>NUCLEOTIDE SEQUENCE</scope>
</reference>
<keyword evidence="5" id="KW-0418">Kinase</keyword>
<evidence type="ECO:0000256" key="5">
    <source>
        <dbReference type="ARBA" id="ARBA00022777"/>
    </source>
</evidence>
<dbReference type="Pfam" id="PF13185">
    <property type="entry name" value="GAF_2"/>
    <property type="match status" value="1"/>
</dbReference>
<dbReference type="AlphaFoldDB" id="A0A0F8Z9T0"/>
<dbReference type="InterPro" id="IPR035965">
    <property type="entry name" value="PAS-like_dom_sf"/>
</dbReference>
<evidence type="ECO:0000256" key="6">
    <source>
        <dbReference type="SAM" id="Coils"/>
    </source>
</evidence>
<keyword evidence="4" id="KW-0808">Transferase</keyword>
<organism evidence="8">
    <name type="scientific">marine sediment metagenome</name>
    <dbReference type="NCBI Taxonomy" id="412755"/>
    <lineage>
        <taxon>unclassified sequences</taxon>
        <taxon>metagenomes</taxon>
        <taxon>ecological metagenomes</taxon>
    </lineage>
</organism>
<comment type="caution">
    <text evidence="8">The sequence shown here is derived from an EMBL/GenBank/DDBJ whole genome shotgun (WGS) entry which is preliminary data.</text>
</comment>
<proteinExistence type="predicted"/>
<gene>
    <name evidence="8" type="ORF">LCGC14_2800770</name>
</gene>
<dbReference type="Gene3D" id="3.30.450.20">
    <property type="entry name" value="PAS domain"/>
    <property type="match status" value="2"/>
</dbReference>
<evidence type="ECO:0000259" key="7">
    <source>
        <dbReference type="PROSITE" id="PS50113"/>
    </source>
</evidence>
<comment type="catalytic activity">
    <reaction evidence="1">
        <text>ATP + protein L-histidine = ADP + protein N-phospho-L-histidine.</text>
        <dbReference type="EC" id="2.7.13.3"/>
    </reaction>
</comment>
<evidence type="ECO:0000313" key="8">
    <source>
        <dbReference type="EMBL" id="KKK82700.1"/>
    </source>
</evidence>
<dbReference type="InterPro" id="IPR029016">
    <property type="entry name" value="GAF-like_dom_sf"/>
</dbReference>
<evidence type="ECO:0000256" key="3">
    <source>
        <dbReference type="ARBA" id="ARBA00022553"/>
    </source>
</evidence>
<evidence type="ECO:0000256" key="2">
    <source>
        <dbReference type="ARBA" id="ARBA00012438"/>
    </source>
</evidence>
<sequence>LGRKIEDIMPKDIAELQMSAIKETITTQQTQSFEFTLPLGEITIFYEYRMVYLNTNRIAAYVRDITERKLLEQNLKKSEERFKTIYYDSPIGIELYDHSGKVVDLNKSCLNIFGVSSIDAVKDFDLLNDPNIPPDQLVKLKEGETVKFESIFDFDLVKSLTLYETIKSGQIYIDVLITPIYIDEHETISSYLVQVQDITEKKKADEEIQKRNREHTALLEASKAVLKNNDFAASSKAIFNACTKLLGAPAGYIALLTPDKEENQIIFLNAGGYTCTVDSELPMPIRGMRSEVIKSKKALYTNNFQETSWTQLLPNGHVDLESVMFIPLIIDNNVQGLMGMANKPGGFTDNDVNLASAFGEFVSIALQNSQTLESLEKSEQRYRNLSNKLEQNVIERTNELKESEEKYRI</sequence>
<dbReference type="SMART" id="SM00065">
    <property type="entry name" value="GAF"/>
    <property type="match status" value="1"/>
</dbReference>
<feature type="domain" description="PAC" evidence="7">
    <location>
        <begin position="156"/>
        <end position="210"/>
    </location>
</feature>
<dbReference type="InterPro" id="IPR052162">
    <property type="entry name" value="Sensor_kinase/Photoreceptor"/>
</dbReference>
<dbReference type="PANTHER" id="PTHR43304">
    <property type="entry name" value="PHYTOCHROME-LIKE PROTEIN CPH1"/>
    <property type="match status" value="1"/>
</dbReference>
<protein>
    <recommendedName>
        <fullName evidence="2">histidine kinase</fullName>
        <ecNumber evidence="2">2.7.13.3</ecNumber>
    </recommendedName>
</protein>
<feature type="non-terminal residue" evidence="8">
    <location>
        <position position="1"/>
    </location>
</feature>
<dbReference type="InterPro" id="IPR000014">
    <property type="entry name" value="PAS"/>
</dbReference>
<dbReference type="InterPro" id="IPR000700">
    <property type="entry name" value="PAS-assoc_C"/>
</dbReference>
<dbReference type="SUPFAM" id="SSF55785">
    <property type="entry name" value="PYP-like sensor domain (PAS domain)"/>
    <property type="match status" value="2"/>
</dbReference>
<dbReference type="EC" id="2.7.13.3" evidence="2"/>
<keyword evidence="6" id="KW-0175">Coiled coil</keyword>
<name>A0A0F8Z9T0_9ZZZZ</name>
<dbReference type="PROSITE" id="PS50113">
    <property type="entry name" value="PAC"/>
    <property type="match status" value="1"/>
</dbReference>
<dbReference type="Pfam" id="PF13426">
    <property type="entry name" value="PAS_9"/>
    <property type="match status" value="1"/>
</dbReference>
<dbReference type="GO" id="GO:0004673">
    <property type="term" value="F:protein histidine kinase activity"/>
    <property type="evidence" value="ECO:0007669"/>
    <property type="project" value="UniProtKB-EC"/>
</dbReference>
<dbReference type="InterPro" id="IPR003018">
    <property type="entry name" value="GAF"/>
</dbReference>
<feature type="coiled-coil region" evidence="6">
    <location>
        <begin position="368"/>
        <end position="406"/>
    </location>
</feature>
<accession>A0A0F8Z9T0</accession>
<evidence type="ECO:0000256" key="4">
    <source>
        <dbReference type="ARBA" id="ARBA00022679"/>
    </source>
</evidence>
<keyword evidence="3" id="KW-0597">Phosphoprotein</keyword>